<gene>
    <name evidence="2" type="ORF">ERUC_LOCUS31106</name>
</gene>
<evidence type="ECO:0000259" key="1">
    <source>
        <dbReference type="PROSITE" id="PS50181"/>
    </source>
</evidence>
<protein>
    <recommendedName>
        <fullName evidence="1">F-box domain-containing protein</fullName>
    </recommendedName>
</protein>
<dbReference type="EMBL" id="CAKOAT010418487">
    <property type="protein sequence ID" value="CAH8369265.1"/>
    <property type="molecule type" value="Genomic_DNA"/>
</dbReference>
<dbReference type="AlphaFoldDB" id="A0ABC8L8F8"/>
<comment type="caution">
    <text evidence="2">The sequence shown here is derived from an EMBL/GenBank/DDBJ whole genome shotgun (WGS) entry which is preliminary data.</text>
</comment>
<feature type="domain" description="F-box" evidence="1">
    <location>
        <begin position="18"/>
        <end position="64"/>
    </location>
</feature>
<dbReference type="InterPro" id="IPR015915">
    <property type="entry name" value="Kelch-typ_b-propeller"/>
</dbReference>
<name>A0ABC8L8F8_ERUVS</name>
<dbReference type="InterPro" id="IPR036047">
    <property type="entry name" value="F-box-like_dom_sf"/>
</dbReference>
<proteinExistence type="predicted"/>
<accession>A0ABC8L8F8</accession>
<dbReference type="InterPro" id="IPR001810">
    <property type="entry name" value="F-box_dom"/>
</dbReference>
<dbReference type="SUPFAM" id="SSF117281">
    <property type="entry name" value="Kelch motif"/>
    <property type="match status" value="1"/>
</dbReference>
<dbReference type="Gene3D" id="2.120.10.80">
    <property type="entry name" value="Kelch-type beta propeller"/>
    <property type="match status" value="1"/>
</dbReference>
<dbReference type="SMART" id="SM00612">
    <property type="entry name" value="Kelch"/>
    <property type="match status" value="1"/>
</dbReference>
<dbReference type="Pfam" id="PF00646">
    <property type="entry name" value="F-box"/>
    <property type="match status" value="1"/>
</dbReference>
<dbReference type="Proteomes" id="UP001642260">
    <property type="component" value="Unassembled WGS sequence"/>
</dbReference>
<keyword evidence="3" id="KW-1185">Reference proteome</keyword>
<dbReference type="InterPro" id="IPR006652">
    <property type="entry name" value="Kelch_1"/>
</dbReference>
<dbReference type="PANTHER" id="PTHR24414">
    <property type="entry name" value="F-BOX/KELCH-REPEAT PROTEIN SKIP4"/>
    <property type="match status" value="1"/>
</dbReference>
<dbReference type="CDD" id="cd22152">
    <property type="entry name" value="F-box_AtAFR-like"/>
    <property type="match status" value="1"/>
</dbReference>
<evidence type="ECO:0000313" key="2">
    <source>
        <dbReference type="EMBL" id="CAH8369265.1"/>
    </source>
</evidence>
<organism evidence="2 3">
    <name type="scientific">Eruca vesicaria subsp. sativa</name>
    <name type="common">Garden rocket</name>
    <name type="synonym">Eruca sativa</name>
    <dbReference type="NCBI Taxonomy" id="29727"/>
    <lineage>
        <taxon>Eukaryota</taxon>
        <taxon>Viridiplantae</taxon>
        <taxon>Streptophyta</taxon>
        <taxon>Embryophyta</taxon>
        <taxon>Tracheophyta</taxon>
        <taxon>Spermatophyta</taxon>
        <taxon>Magnoliopsida</taxon>
        <taxon>eudicotyledons</taxon>
        <taxon>Gunneridae</taxon>
        <taxon>Pentapetalae</taxon>
        <taxon>rosids</taxon>
        <taxon>malvids</taxon>
        <taxon>Brassicales</taxon>
        <taxon>Brassicaceae</taxon>
        <taxon>Brassiceae</taxon>
        <taxon>Eruca</taxon>
    </lineage>
</organism>
<dbReference type="Pfam" id="PF25210">
    <property type="entry name" value="Kelch_FKB95"/>
    <property type="match status" value="1"/>
</dbReference>
<dbReference type="InterPro" id="IPR057499">
    <property type="entry name" value="Kelch_FKB95"/>
</dbReference>
<evidence type="ECO:0000313" key="3">
    <source>
        <dbReference type="Proteomes" id="UP001642260"/>
    </source>
</evidence>
<sequence>MSISATEDPPAKEEAYPPFPLTLLPDTLAMSCFALLPRSDHASLSLVSKKYNSVLASQEFYKTRSLLGRTEECLYVCLTTNPNSTPNWFLLHRDATSKQLIPIPSSPSQPETFSSFVPLDWGIYVIGGFKDGDVRSSDVSLLDCRTNTWRKVPSMSVARATAAAGVVDGKIYVFGGCQELNSSNWAEVFDPKAQMWETFEPVSDPSEGDNVMRETLVMDEKVYGVGFWNGSLLCYSPREREWGRNNTPEEVNNYYCVIENVLYGCDEAGNVVWREQEEWEWKRVKGLEALQKVFSGLNNVNRPFAARKRVRKLSSFGLNIVVFWVGFRGDIWCAEISLERREEEGEIWGRIEWSEAVATVYSAFRRAKVEVLYATTVHV</sequence>
<dbReference type="InterPro" id="IPR050354">
    <property type="entry name" value="F-box/kelch-repeat_ARATH"/>
</dbReference>
<dbReference type="PANTHER" id="PTHR24414:SF178">
    <property type="entry name" value="F-BOX DOMAIN-CONTAINING PROTEIN"/>
    <property type="match status" value="1"/>
</dbReference>
<dbReference type="SUPFAM" id="SSF81383">
    <property type="entry name" value="F-box domain"/>
    <property type="match status" value="1"/>
</dbReference>
<reference evidence="2 3" key="1">
    <citation type="submission" date="2022-03" db="EMBL/GenBank/DDBJ databases">
        <authorList>
            <person name="Macdonald S."/>
            <person name="Ahmed S."/>
            <person name="Newling K."/>
        </authorList>
    </citation>
    <scope>NUCLEOTIDE SEQUENCE [LARGE SCALE GENOMIC DNA]</scope>
</reference>
<dbReference type="PROSITE" id="PS50181">
    <property type="entry name" value="FBOX"/>
    <property type="match status" value="1"/>
</dbReference>